<proteinExistence type="predicted"/>
<dbReference type="Proteomes" id="UP000053647">
    <property type="component" value="Unassembled WGS sequence"/>
</dbReference>
<accession>A0A0C9TH98</accession>
<organism evidence="1 2">
    <name type="scientific">Paxillus involutus ATCC 200175</name>
    <dbReference type="NCBI Taxonomy" id="664439"/>
    <lineage>
        <taxon>Eukaryota</taxon>
        <taxon>Fungi</taxon>
        <taxon>Dikarya</taxon>
        <taxon>Basidiomycota</taxon>
        <taxon>Agaricomycotina</taxon>
        <taxon>Agaricomycetes</taxon>
        <taxon>Agaricomycetidae</taxon>
        <taxon>Boletales</taxon>
        <taxon>Paxilineae</taxon>
        <taxon>Paxillaceae</taxon>
        <taxon>Paxillus</taxon>
    </lineage>
</organism>
<gene>
    <name evidence="1" type="ORF">PAXINDRAFT_173511</name>
</gene>
<reference evidence="1 2" key="1">
    <citation type="submission" date="2014-06" db="EMBL/GenBank/DDBJ databases">
        <authorList>
            <consortium name="DOE Joint Genome Institute"/>
            <person name="Kuo A."/>
            <person name="Kohler A."/>
            <person name="Nagy L.G."/>
            <person name="Floudas D."/>
            <person name="Copeland A."/>
            <person name="Barry K.W."/>
            <person name="Cichocki N."/>
            <person name="Veneault-Fourrey C."/>
            <person name="LaButti K."/>
            <person name="Lindquist E.A."/>
            <person name="Lipzen A."/>
            <person name="Lundell T."/>
            <person name="Morin E."/>
            <person name="Murat C."/>
            <person name="Sun H."/>
            <person name="Tunlid A."/>
            <person name="Henrissat B."/>
            <person name="Grigoriev I.V."/>
            <person name="Hibbett D.S."/>
            <person name="Martin F."/>
            <person name="Nordberg H.P."/>
            <person name="Cantor M.N."/>
            <person name="Hua S.X."/>
        </authorList>
    </citation>
    <scope>NUCLEOTIDE SEQUENCE [LARGE SCALE GENOMIC DNA]</scope>
    <source>
        <strain evidence="1 2">ATCC 200175</strain>
    </source>
</reference>
<reference evidence="2" key="2">
    <citation type="submission" date="2015-01" db="EMBL/GenBank/DDBJ databases">
        <title>Evolutionary Origins and Diversification of the Mycorrhizal Mutualists.</title>
        <authorList>
            <consortium name="DOE Joint Genome Institute"/>
            <consortium name="Mycorrhizal Genomics Consortium"/>
            <person name="Kohler A."/>
            <person name="Kuo A."/>
            <person name="Nagy L.G."/>
            <person name="Floudas D."/>
            <person name="Copeland A."/>
            <person name="Barry K.W."/>
            <person name="Cichocki N."/>
            <person name="Veneault-Fourrey C."/>
            <person name="LaButti K."/>
            <person name="Lindquist E.A."/>
            <person name="Lipzen A."/>
            <person name="Lundell T."/>
            <person name="Morin E."/>
            <person name="Murat C."/>
            <person name="Riley R."/>
            <person name="Ohm R."/>
            <person name="Sun H."/>
            <person name="Tunlid A."/>
            <person name="Henrissat B."/>
            <person name="Grigoriev I.V."/>
            <person name="Hibbett D.S."/>
            <person name="Martin F."/>
        </authorList>
    </citation>
    <scope>NUCLEOTIDE SEQUENCE [LARGE SCALE GENOMIC DNA]</scope>
    <source>
        <strain evidence="2">ATCC 200175</strain>
    </source>
</reference>
<evidence type="ECO:0000313" key="2">
    <source>
        <dbReference type="Proteomes" id="UP000053647"/>
    </source>
</evidence>
<sequence length="88" mass="10172">MAHNFYGTGWGNDQQFQFGVPSPVQFQPQPFCEYQSRIPIQMLILTLIQGAAWTSSALTQLPLIRRYSIKYTVFSQEQTAHWHHWASG</sequence>
<name>A0A0C9TH98_PAXIN</name>
<keyword evidence="2" id="KW-1185">Reference proteome</keyword>
<dbReference type="AlphaFoldDB" id="A0A0C9TH98"/>
<evidence type="ECO:0000313" key="1">
    <source>
        <dbReference type="EMBL" id="KIJ07387.1"/>
    </source>
</evidence>
<dbReference type="HOGENOM" id="CLU_2469743_0_0_1"/>
<dbReference type="EMBL" id="KN819910">
    <property type="protein sequence ID" value="KIJ07387.1"/>
    <property type="molecule type" value="Genomic_DNA"/>
</dbReference>
<protein>
    <submittedName>
        <fullName evidence="1">Uncharacterized protein</fullName>
    </submittedName>
</protein>